<feature type="transmembrane region" description="Helical" evidence="6">
    <location>
        <begin position="28"/>
        <end position="46"/>
    </location>
</feature>
<evidence type="ECO:0000313" key="9">
    <source>
        <dbReference type="Proteomes" id="UP000290624"/>
    </source>
</evidence>
<keyword evidence="5 6" id="KW-0472">Membrane</keyword>
<keyword evidence="9" id="KW-1185">Reference proteome</keyword>
<dbReference type="Pfam" id="PF00892">
    <property type="entry name" value="EamA"/>
    <property type="match status" value="1"/>
</dbReference>
<organism evidence="8 9">
    <name type="scientific">Propioniciclava flava</name>
    <dbReference type="NCBI Taxonomy" id="2072026"/>
    <lineage>
        <taxon>Bacteria</taxon>
        <taxon>Bacillati</taxon>
        <taxon>Actinomycetota</taxon>
        <taxon>Actinomycetes</taxon>
        <taxon>Propionibacteriales</taxon>
        <taxon>Propionibacteriaceae</taxon>
        <taxon>Propioniciclava</taxon>
    </lineage>
</organism>
<evidence type="ECO:0000256" key="4">
    <source>
        <dbReference type="ARBA" id="ARBA00022989"/>
    </source>
</evidence>
<comment type="subcellular location">
    <subcellularLocation>
        <location evidence="1">Membrane</location>
        <topology evidence="1">Multi-pass membrane protein</topology>
    </subcellularLocation>
</comment>
<evidence type="ECO:0000256" key="2">
    <source>
        <dbReference type="ARBA" id="ARBA00007362"/>
    </source>
</evidence>
<dbReference type="InterPro" id="IPR037185">
    <property type="entry name" value="EmrE-like"/>
</dbReference>
<dbReference type="InterPro" id="IPR050638">
    <property type="entry name" value="AA-Vitamin_Transporters"/>
</dbReference>
<sequence>MVMLLISIATVQIGSSIAKDLYSAAQPLTVAWLRLGAAALILGAVTRPRLTGRSASDWGWVAGYGACMAAMNVTFYFAIERIPVGMAVTLEFLGPLGVSVALSRRFRDLLWVGLAALGVALLGFSPGVLDPVGVAWALAAGALWAGYILLAGPTGRRWAGVDGVAVAFGIGFAGVTPLMLVAGAFPAPSPHVWLVGAAVGLFSSVVPYGIEMGVMRRIEPRIFGILMSLEPAVAALAALILLGETLRPVELVAMGCVVAASIGVVRSARRQPVADPEAGADDDA</sequence>
<dbReference type="SUPFAM" id="SSF103481">
    <property type="entry name" value="Multidrug resistance efflux transporter EmrE"/>
    <property type="match status" value="1"/>
</dbReference>
<keyword evidence="4 6" id="KW-1133">Transmembrane helix</keyword>
<protein>
    <submittedName>
        <fullName evidence="8">EamA family transporter</fullName>
    </submittedName>
</protein>
<reference evidence="8 9" key="1">
    <citation type="submission" date="2018-01" db="EMBL/GenBank/DDBJ databases">
        <title>Lactibacter flavus gen. nov., sp. nov., a novel bacterium of the family Propionibacteriaceae isolated from raw milk and dairy products.</title>
        <authorList>
            <person name="Wenning M."/>
            <person name="Breitenwieser F."/>
            <person name="Huptas C."/>
            <person name="von Neubeck M."/>
            <person name="Busse H.-J."/>
            <person name="Scherer S."/>
        </authorList>
    </citation>
    <scope>NUCLEOTIDE SEQUENCE [LARGE SCALE GENOMIC DNA]</scope>
    <source>
        <strain evidence="8 9">VG341</strain>
    </source>
</reference>
<dbReference type="EMBL" id="PPCV01000008">
    <property type="protein sequence ID" value="RXW31568.1"/>
    <property type="molecule type" value="Genomic_DNA"/>
</dbReference>
<evidence type="ECO:0000256" key="1">
    <source>
        <dbReference type="ARBA" id="ARBA00004141"/>
    </source>
</evidence>
<name>A0A4V1Q771_9ACTN</name>
<proteinExistence type="inferred from homology"/>
<feature type="transmembrane region" description="Helical" evidence="6">
    <location>
        <begin position="248"/>
        <end position="265"/>
    </location>
</feature>
<accession>A0A4V1Q771</accession>
<dbReference type="InterPro" id="IPR000620">
    <property type="entry name" value="EamA_dom"/>
</dbReference>
<dbReference type="PANTHER" id="PTHR32322:SF2">
    <property type="entry name" value="EAMA DOMAIN-CONTAINING PROTEIN"/>
    <property type="match status" value="1"/>
</dbReference>
<feature type="transmembrane region" description="Helical" evidence="6">
    <location>
        <begin position="84"/>
        <end position="102"/>
    </location>
</feature>
<dbReference type="GO" id="GO:0016020">
    <property type="term" value="C:membrane"/>
    <property type="evidence" value="ECO:0007669"/>
    <property type="project" value="UniProtKB-SubCell"/>
</dbReference>
<comment type="similarity">
    <text evidence="2">Belongs to the EamA transporter family.</text>
</comment>
<dbReference type="AlphaFoldDB" id="A0A4V1Q771"/>
<feature type="transmembrane region" description="Helical" evidence="6">
    <location>
        <begin position="134"/>
        <end position="152"/>
    </location>
</feature>
<feature type="domain" description="EamA" evidence="7">
    <location>
        <begin position="133"/>
        <end position="265"/>
    </location>
</feature>
<dbReference type="OrthoDB" id="9815120at2"/>
<feature type="transmembrane region" description="Helical" evidence="6">
    <location>
        <begin position="58"/>
        <end position="78"/>
    </location>
</feature>
<dbReference type="Proteomes" id="UP000290624">
    <property type="component" value="Unassembled WGS sequence"/>
</dbReference>
<evidence type="ECO:0000256" key="5">
    <source>
        <dbReference type="ARBA" id="ARBA00023136"/>
    </source>
</evidence>
<feature type="transmembrane region" description="Helical" evidence="6">
    <location>
        <begin position="191"/>
        <end position="210"/>
    </location>
</feature>
<evidence type="ECO:0000259" key="7">
    <source>
        <dbReference type="Pfam" id="PF00892"/>
    </source>
</evidence>
<gene>
    <name evidence="8" type="ORF">C1706_11410</name>
</gene>
<comment type="caution">
    <text evidence="8">The sequence shown here is derived from an EMBL/GenBank/DDBJ whole genome shotgun (WGS) entry which is preliminary data.</text>
</comment>
<keyword evidence="3 6" id="KW-0812">Transmembrane</keyword>
<evidence type="ECO:0000256" key="3">
    <source>
        <dbReference type="ARBA" id="ARBA00022692"/>
    </source>
</evidence>
<evidence type="ECO:0000256" key="6">
    <source>
        <dbReference type="SAM" id="Phobius"/>
    </source>
</evidence>
<feature type="transmembrane region" description="Helical" evidence="6">
    <location>
        <begin position="109"/>
        <end position="128"/>
    </location>
</feature>
<feature type="transmembrane region" description="Helical" evidence="6">
    <location>
        <begin position="164"/>
        <end position="185"/>
    </location>
</feature>
<feature type="transmembrane region" description="Helical" evidence="6">
    <location>
        <begin position="222"/>
        <end position="242"/>
    </location>
</feature>
<dbReference type="PANTHER" id="PTHR32322">
    <property type="entry name" value="INNER MEMBRANE TRANSPORTER"/>
    <property type="match status" value="1"/>
</dbReference>
<evidence type="ECO:0000313" key="8">
    <source>
        <dbReference type="EMBL" id="RXW31568.1"/>
    </source>
</evidence>